<dbReference type="RefSeq" id="WP_367723426.1">
    <property type="nucleotide sequence ID" value="NZ_JBFOCI010000002.1"/>
</dbReference>
<comment type="caution">
    <text evidence="1">The sequence shown here is derived from an EMBL/GenBank/DDBJ whole genome shotgun (WGS) entry which is preliminary data.</text>
</comment>
<name>A0ABV3QZ42_9HYPH</name>
<evidence type="ECO:0000313" key="1">
    <source>
        <dbReference type="EMBL" id="MEW9806355.1"/>
    </source>
</evidence>
<accession>A0ABV3QZ42</accession>
<evidence type="ECO:0000313" key="2">
    <source>
        <dbReference type="Proteomes" id="UP001556196"/>
    </source>
</evidence>
<proteinExistence type="predicted"/>
<dbReference type="EMBL" id="JBFOCI010000002">
    <property type="protein sequence ID" value="MEW9806355.1"/>
    <property type="molecule type" value="Genomic_DNA"/>
</dbReference>
<dbReference type="Proteomes" id="UP001556196">
    <property type="component" value="Unassembled WGS sequence"/>
</dbReference>
<sequence length="102" mass="10727">MTTYGKTLVLALAITGWADGGIAQEAGTVVPEGEMTMFCQKAAAARFEVQPDAITTDPPVRREGKLVVMGTVDDEGTDRDAGFDCRFEENGAYIGIIGAPGD</sequence>
<protein>
    <submittedName>
        <fullName evidence="1">Uncharacterized protein</fullName>
    </submittedName>
</protein>
<reference evidence="1 2" key="1">
    <citation type="submission" date="2024-06" db="EMBL/GenBank/DDBJ databases">
        <authorList>
            <person name="Tuo L."/>
        </authorList>
    </citation>
    <scope>NUCLEOTIDE SEQUENCE [LARGE SCALE GENOMIC DNA]</scope>
    <source>
        <strain evidence="1 2">ZMM04-5</strain>
    </source>
</reference>
<organism evidence="1 2">
    <name type="scientific">Mesorhizobium marinum</name>
    <dbReference type="NCBI Taxonomy" id="3228790"/>
    <lineage>
        <taxon>Bacteria</taxon>
        <taxon>Pseudomonadati</taxon>
        <taxon>Pseudomonadota</taxon>
        <taxon>Alphaproteobacteria</taxon>
        <taxon>Hyphomicrobiales</taxon>
        <taxon>Phyllobacteriaceae</taxon>
        <taxon>Mesorhizobium</taxon>
    </lineage>
</organism>
<keyword evidence="2" id="KW-1185">Reference proteome</keyword>
<gene>
    <name evidence="1" type="ORF">ABUE31_10195</name>
</gene>